<sequence length="399" mass="44118">MSLRYKYKGLTSTGKRVSDSVVAENINQARKKLKSQNITLVSIEEDSLKKSFLSGSKISATEIEQSTNQLATLLENGVKINVAIEVLIDTSTTNSLSSLWRTVHKQVQSGKSLHESLKEFSDTFDVLYLEMVNIAEQTGTLPEVFRGLSDNLSFQRELKSKTIQALIYPMIIFGVCIIAIFAIFNFVIPNMESVFSSAENLPGYTQWLLDTSAFVTENNGMILLFALFIIFGFIGLWNNPNTQKKIQNILAILPLSKALVLKTEQIRFCSAMKLTLDSGISLSNAILLSNKTLSIENNKQQLELVRMKVDAGAPLAESLSESRVLDKISVSLIKVGEQSGTLDKSFNEVTNRIKANFESWIMKMTSLLEPLLILVMGAIVGGVVVVMLLSIVSVNDISF</sequence>
<feature type="transmembrane region" description="Helical" evidence="7">
    <location>
        <begin position="371"/>
        <end position="394"/>
    </location>
</feature>
<evidence type="ECO:0000256" key="2">
    <source>
        <dbReference type="ARBA" id="ARBA00005745"/>
    </source>
</evidence>
<accession>A0ABQ3IDQ4</accession>
<dbReference type="RefSeq" id="WP_189376599.1">
    <property type="nucleotide sequence ID" value="NZ_BNAH01000002.1"/>
</dbReference>
<evidence type="ECO:0000256" key="6">
    <source>
        <dbReference type="ARBA" id="ARBA00023136"/>
    </source>
</evidence>
<dbReference type="InterPro" id="IPR042094">
    <property type="entry name" value="T2SS_GspF_sf"/>
</dbReference>
<organism evidence="9 10">
    <name type="scientific">Thalassotalea profundi</name>
    <dbReference type="NCBI Taxonomy" id="2036687"/>
    <lineage>
        <taxon>Bacteria</taxon>
        <taxon>Pseudomonadati</taxon>
        <taxon>Pseudomonadota</taxon>
        <taxon>Gammaproteobacteria</taxon>
        <taxon>Alteromonadales</taxon>
        <taxon>Colwelliaceae</taxon>
        <taxon>Thalassotalea</taxon>
    </lineage>
</organism>
<keyword evidence="6 7" id="KW-0472">Membrane</keyword>
<keyword evidence="10" id="KW-1185">Reference proteome</keyword>
<dbReference type="Gene3D" id="1.20.81.30">
    <property type="entry name" value="Type II secretion system (T2SS), domain F"/>
    <property type="match status" value="2"/>
</dbReference>
<dbReference type="EMBL" id="BNAH01000002">
    <property type="protein sequence ID" value="GHE80640.1"/>
    <property type="molecule type" value="Genomic_DNA"/>
</dbReference>
<feature type="transmembrane region" description="Helical" evidence="7">
    <location>
        <begin position="220"/>
        <end position="237"/>
    </location>
</feature>
<comment type="similarity">
    <text evidence="2">Belongs to the GSP F family.</text>
</comment>
<dbReference type="Proteomes" id="UP000626370">
    <property type="component" value="Unassembled WGS sequence"/>
</dbReference>
<evidence type="ECO:0000259" key="8">
    <source>
        <dbReference type="Pfam" id="PF00482"/>
    </source>
</evidence>
<evidence type="ECO:0000313" key="9">
    <source>
        <dbReference type="EMBL" id="GHE80640.1"/>
    </source>
</evidence>
<dbReference type="PANTHER" id="PTHR30012">
    <property type="entry name" value="GENERAL SECRETION PATHWAY PROTEIN"/>
    <property type="match status" value="1"/>
</dbReference>
<evidence type="ECO:0000256" key="7">
    <source>
        <dbReference type="SAM" id="Phobius"/>
    </source>
</evidence>
<evidence type="ECO:0000256" key="4">
    <source>
        <dbReference type="ARBA" id="ARBA00022692"/>
    </source>
</evidence>
<feature type="domain" description="Type II secretion system protein GspF" evidence="8">
    <location>
        <begin position="268"/>
        <end position="389"/>
    </location>
</feature>
<keyword evidence="5 7" id="KW-1133">Transmembrane helix</keyword>
<dbReference type="InterPro" id="IPR018076">
    <property type="entry name" value="T2SS_GspF_dom"/>
</dbReference>
<name>A0ABQ3IDQ4_9GAMM</name>
<dbReference type="Pfam" id="PF00482">
    <property type="entry name" value="T2SSF"/>
    <property type="match status" value="2"/>
</dbReference>
<comment type="caution">
    <text evidence="9">The sequence shown here is derived from an EMBL/GenBank/DDBJ whole genome shotgun (WGS) entry which is preliminary data.</text>
</comment>
<gene>
    <name evidence="9" type="primary">pilC</name>
    <name evidence="9" type="ORF">GCM10011501_05750</name>
</gene>
<protein>
    <submittedName>
        <fullName evidence="9">Type II secretion system protein F</fullName>
    </submittedName>
</protein>
<keyword evidence="3" id="KW-1003">Cell membrane</keyword>
<keyword evidence="4 7" id="KW-0812">Transmembrane</keyword>
<proteinExistence type="inferred from homology"/>
<evidence type="ECO:0000313" key="10">
    <source>
        <dbReference type="Proteomes" id="UP000626370"/>
    </source>
</evidence>
<dbReference type="PRINTS" id="PR00812">
    <property type="entry name" value="BCTERIALGSPF"/>
</dbReference>
<feature type="transmembrane region" description="Helical" evidence="7">
    <location>
        <begin position="165"/>
        <end position="188"/>
    </location>
</feature>
<reference evidence="10" key="1">
    <citation type="journal article" date="2019" name="Int. J. Syst. Evol. Microbiol.">
        <title>The Global Catalogue of Microorganisms (GCM) 10K type strain sequencing project: providing services to taxonomists for standard genome sequencing and annotation.</title>
        <authorList>
            <consortium name="The Broad Institute Genomics Platform"/>
            <consortium name="The Broad Institute Genome Sequencing Center for Infectious Disease"/>
            <person name="Wu L."/>
            <person name="Ma J."/>
        </authorList>
    </citation>
    <scope>NUCLEOTIDE SEQUENCE [LARGE SCALE GENOMIC DNA]</scope>
    <source>
        <strain evidence="10">CGMCC 1.15922</strain>
    </source>
</reference>
<feature type="domain" description="Type II secretion system protein GspF" evidence="8">
    <location>
        <begin position="67"/>
        <end position="189"/>
    </location>
</feature>
<dbReference type="PANTHER" id="PTHR30012:SF0">
    <property type="entry name" value="TYPE II SECRETION SYSTEM PROTEIN F-RELATED"/>
    <property type="match status" value="1"/>
</dbReference>
<evidence type="ECO:0000256" key="3">
    <source>
        <dbReference type="ARBA" id="ARBA00022475"/>
    </source>
</evidence>
<evidence type="ECO:0000256" key="1">
    <source>
        <dbReference type="ARBA" id="ARBA00004651"/>
    </source>
</evidence>
<comment type="subcellular location">
    <subcellularLocation>
        <location evidence="1">Cell membrane</location>
        <topology evidence="1">Multi-pass membrane protein</topology>
    </subcellularLocation>
</comment>
<dbReference type="InterPro" id="IPR003004">
    <property type="entry name" value="GspF/PilC"/>
</dbReference>
<evidence type="ECO:0000256" key="5">
    <source>
        <dbReference type="ARBA" id="ARBA00022989"/>
    </source>
</evidence>